<dbReference type="Pfam" id="PF13155">
    <property type="entry name" value="Toprim_2"/>
    <property type="match status" value="1"/>
</dbReference>
<dbReference type="InterPro" id="IPR013610">
    <property type="entry name" value="ArdC_N"/>
</dbReference>
<feature type="domain" description="N-terminal" evidence="7">
    <location>
        <begin position="1613"/>
        <end position="1662"/>
    </location>
</feature>
<dbReference type="PANTHER" id="PTHR37467">
    <property type="entry name" value="EXPORTED CALCIUM-BINDING GLYCOPROTEIN-RELATED"/>
    <property type="match status" value="1"/>
</dbReference>
<evidence type="ECO:0000256" key="6">
    <source>
        <dbReference type="SAM" id="MobiDB-lite"/>
    </source>
</evidence>
<proteinExistence type="predicted"/>
<dbReference type="EMBL" id="JABASA010000031">
    <property type="protein sequence ID" value="NMD49963.1"/>
    <property type="molecule type" value="Genomic_DNA"/>
</dbReference>
<feature type="region of interest" description="Disordered" evidence="6">
    <location>
        <begin position="1897"/>
        <end position="1922"/>
    </location>
</feature>
<feature type="region of interest" description="Disordered" evidence="6">
    <location>
        <begin position="1492"/>
        <end position="1558"/>
    </location>
</feature>
<dbReference type="SUPFAM" id="SSF57783">
    <property type="entry name" value="Zinc beta-ribbon"/>
    <property type="match status" value="1"/>
</dbReference>
<feature type="compositionally biased region" description="Polar residues" evidence="6">
    <location>
        <begin position="1546"/>
        <end position="1558"/>
    </location>
</feature>
<dbReference type="Pfam" id="PF18884">
    <property type="entry name" value="TSP3_bac"/>
    <property type="match status" value="2"/>
</dbReference>
<dbReference type="Pfam" id="PF18813">
    <property type="entry name" value="PBECR4"/>
    <property type="match status" value="1"/>
</dbReference>
<organism evidence="9 10">
    <name type="scientific">Streptococcus ratti</name>
    <dbReference type="NCBI Taxonomy" id="1341"/>
    <lineage>
        <taxon>Bacteria</taxon>
        <taxon>Bacillati</taxon>
        <taxon>Bacillota</taxon>
        <taxon>Bacilli</taxon>
        <taxon>Lactobacillales</taxon>
        <taxon>Streptococcaceae</taxon>
        <taxon>Streptococcus</taxon>
    </lineage>
</organism>
<feature type="region of interest" description="Disordered" evidence="6">
    <location>
        <begin position="1210"/>
        <end position="1256"/>
    </location>
</feature>
<dbReference type="GO" id="GO:0003697">
    <property type="term" value="F:single-stranded DNA binding"/>
    <property type="evidence" value="ECO:0007669"/>
    <property type="project" value="InterPro"/>
</dbReference>
<keyword evidence="5" id="KW-0175">Coiled coil</keyword>
<dbReference type="Pfam" id="PF08401">
    <property type="entry name" value="ArdcN"/>
    <property type="match status" value="1"/>
</dbReference>
<dbReference type="Proteomes" id="UP000532121">
    <property type="component" value="Unassembled WGS sequence"/>
</dbReference>
<feature type="compositionally biased region" description="Polar residues" evidence="6">
    <location>
        <begin position="1492"/>
        <end position="1506"/>
    </location>
</feature>
<comment type="caution">
    <text evidence="9">The sequence shown here is derived from an EMBL/GenBank/DDBJ whole genome shotgun (WGS) entry which is preliminary data.</text>
</comment>
<evidence type="ECO:0000256" key="5">
    <source>
        <dbReference type="SAM" id="Coils"/>
    </source>
</evidence>
<evidence type="ECO:0000256" key="1">
    <source>
        <dbReference type="ARBA" id="ARBA00004613"/>
    </source>
</evidence>
<dbReference type="InterPro" id="IPR059100">
    <property type="entry name" value="TSP3_bac"/>
</dbReference>
<evidence type="ECO:0000313" key="9">
    <source>
        <dbReference type="EMBL" id="NMD49963.1"/>
    </source>
</evidence>
<feature type="coiled-coil region" evidence="5">
    <location>
        <begin position="488"/>
        <end position="522"/>
    </location>
</feature>
<evidence type="ECO:0000256" key="3">
    <source>
        <dbReference type="ARBA" id="ARBA00022729"/>
    </source>
</evidence>
<dbReference type="InterPro" id="IPR041420">
    <property type="entry name" value="PBECR4"/>
</dbReference>
<reference evidence="9 10" key="1">
    <citation type="submission" date="2020-04" db="EMBL/GenBank/DDBJ databases">
        <title>MicrobeNet Type strains.</title>
        <authorList>
            <person name="Nicholson A.C."/>
        </authorList>
    </citation>
    <scope>NUCLEOTIDE SEQUENCE [LARGE SCALE GENOMIC DNA]</scope>
    <source>
        <strain evidence="9 10">DSM 22768</strain>
    </source>
</reference>
<feature type="compositionally biased region" description="Polar residues" evidence="6">
    <location>
        <begin position="1238"/>
        <end position="1253"/>
    </location>
</feature>
<keyword evidence="2" id="KW-0964">Secreted</keyword>
<dbReference type="PANTHER" id="PTHR37467:SF1">
    <property type="entry name" value="EXPORTED CALCIUM-BINDING GLYCOPROTEIN"/>
    <property type="match status" value="1"/>
</dbReference>
<feature type="coiled-coil region" evidence="5">
    <location>
        <begin position="435"/>
        <end position="462"/>
    </location>
</feature>
<evidence type="ECO:0000256" key="4">
    <source>
        <dbReference type="ARBA" id="ARBA00022837"/>
    </source>
</evidence>
<comment type="subcellular location">
    <subcellularLocation>
        <location evidence="1">Secreted</location>
    </subcellularLocation>
</comment>
<dbReference type="InterPro" id="IPR053180">
    <property type="entry name" value="Ca-binding_acidic-repeat"/>
</dbReference>
<keyword evidence="3" id="KW-0732">Signal</keyword>
<evidence type="ECO:0000259" key="7">
    <source>
        <dbReference type="Pfam" id="PF08401"/>
    </source>
</evidence>
<dbReference type="Gene3D" id="3.40.1360.10">
    <property type="match status" value="1"/>
</dbReference>
<accession>A0A7X9LEU3</accession>
<dbReference type="RefSeq" id="WP_193524052.1">
    <property type="nucleotide sequence ID" value="NZ_JABASA010000031.1"/>
</dbReference>
<feature type="domain" description="Phage-Barnase-EndoU-ColicinE5/D-RelE like nuclease 4" evidence="8">
    <location>
        <begin position="1295"/>
        <end position="1464"/>
    </location>
</feature>
<sequence>MAEAAENRRALLEAQFQERLKQYTSMDIVAVAQGLGLNLIQKGNYYLWKDHDSFQINQRTNSFRWWSRDTGGNTINLVQIIQKELTGQDVSFKQATDYLRTGKFNKVEVQPLPKAEPFSYYLAKAETKDLSQTRAYLKEERGLSDETIDFFLQSGNLSQATYINYQADNLTEPVIVFKAKDLQGKLVGATLQGIENHPEIHDRGRLKQLMKRSDGLSGFSVDIGKPNRLVFAEAPIDLMSYYELHKDTLQNVRLVAMDGLKKGTISHYTLDLLSNGKASQELNREQLRSNIDELVQLTTTFKDGKNANLITLAVDNDKAGRKFIDKLTADGIPVKVDLPLINNIEDDKKDWNEFLKENKGQLQEKGHHLYYLKDDDGKLTPVYGGYFSTESAKEYLNRFNEQSIIAIVSESFLQMSDLPNPTKKDWELYARDHPIVMDNSRLAQAQRKLDRLNNELDSSINAATEHVKITNGQPMNDKRNGASWFKKQDQLENKVFKTFDEIKQQEERVRRLEQQKEFKEEGLNRQGTGLEMSVQNIPRIREEIEKSKRGESVYTRATIKRYEKNLERLEEMASRNDHLSLSPAAQALVDSGELNQWQKQPTIYFVKGLRRVALELDDQGKLVPSARYAARSDGDRQRLEELLNDITLQESAGVRAFLESHKDKFHISKPLDYTVEPYDTVIFGDDANGYYEVATLSPADNTDLSTYQSLEDFYIELAVSDMRRNDKEIDYGEYDIPQLTLTTLEEKFGYDPTKSIDDFRLDEKNIDNMAKADEQAFLNSIDKEQLIQSLAWMQKYSVEEMGNYEPYNMENENRFREATIELNHLNRQDLDNFVSRYLDPNGDFPEFIEDVYKNLSYEAITNELVNRGVLTREELPQESAWQPKVLSETITQYSLERENGEPDLPFSSADELIAYVKEAISTDQREALEELLSQPGRGNTLDTLVAIDAAYTDYEVYINDESILSFYPDKINEEATEIKREVARTEEELLGQELSQKQPIEVSRQDVLQTRENIDQELTDFLNTVDIAQLRQSISLTEKYGLSEIMNYRNGFISRMLTSSDKAQELETVDRDQLKEFVQRYVKPSDQPRTTKDYDGVPFQQLQDKLVDVMKDMTQQFEMVPDSPSWLLQLDPGYGKWPKEDIIALEKGLVNPLFTQDMNSIPWLLSDVVTAEELDRLAENLSSQDTPVTLTRIQYGLDEVREAMRKEYISENKEKAPGQSQELSNAGDLHRNPDSLEANASRTASKPVENSQPDFPVITPLHFTTQGEYMSTIKSGYHVISNRELNRLNKFAPGLQSTAQWYLRELSNSTLSYFYKDGQDIGQLQVTFTDENFAHLTGISPKGVEMKQVVHDFAQGKGDYGNIQVSHAIKDKSMVLPLMSDIVSTDSFVFDDLSSIDKFHKIDLSQAIRTEDKDLLLALRDVDNVGIPASLMRIKEKLSLELEGKDKTILGIYRDRNGQLDQLAVNETYVKDNGREMMAILKDNQRLERQSLTQKELSRETNQQDGLRTRDSDGDGLTDEQELAHGTNPYLSDTDGDGISDGQELAQGTNPLDTNSNVHVGEWQQQKEETERDMSVTELIKNHQREELNNKLTDIRQSYLAPDKFKNYLTAMGDLDHYSPRNVELILAQYPQATRLATYHQWQKVGGQVQKGEKAILISAPNVKKVLDANGQPQINPETGQELTKTWYRTEKLFDISQTKGADLSKTPSKQWQPKTKDDYNNVYRILKETAKDKGFTINSKELNNGQKSQLDLKTNTIWFQKGQSQPNDVLGQIVYQLAKADVERSPQRQVYSGDNPKINPHLQAEAVAYLVSHKLGLNQENQYHFSSLNDLQRSPEGLKNFELQLATIQKEATKLMGQIDQKLGYYREKSQSLAEGKTFQPQDTFHQKIEQAKSDCAEKLSNQIEKGKDLEPSKKEDRTLK</sequence>
<protein>
    <submittedName>
        <fullName evidence="9">Uncharacterized protein</fullName>
    </submittedName>
</protein>
<evidence type="ECO:0000256" key="2">
    <source>
        <dbReference type="ARBA" id="ARBA00022525"/>
    </source>
</evidence>
<name>A0A7X9LEU3_STRRT</name>
<keyword evidence="4" id="KW-0106">Calcium</keyword>
<evidence type="ECO:0000313" key="10">
    <source>
        <dbReference type="Proteomes" id="UP000532121"/>
    </source>
</evidence>
<gene>
    <name evidence="9" type="ORF">HHO37_09990</name>
</gene>
<evidence type="ECO:0000259" key="8">
    <source>
        <dbReference type="Pfam" id="PF18813"/>
    </source>
</evidence>
<feature type="compositionally biased region" description="Basic and acidic residues" evidence="6">
    <location>
        <begin position="1906"/>
        <end position="1922"/>
    </location>
</feature>